<protein>
    <submittedName>
        <fullName evidence="4">Carbon-nitrogen hydrolase family protein</fullName>
    </submittedName>
</protein>
<evidence type="ECO:0000313" key="5">
    <source>
        <dbReference type="Proteomes" id="UP000252023"/>
    </source>
</evidence>
<organism evidence="4 5">
    <name type="scientific">Paracoccus suum</name>
    <dbReference type="NCBI Taxonomy" id="2259340"/>
    <lineage>
        <taxon>Bacteria</taxon>
        <taxon>Pseudomonadati</taxon>
        <taxon>Pseudomonadota</taxon>
        <taxon>Alphaproteobacteria</taxon>
        <taxon>Rhodobacterales</taxon>
        <taxon>Paracoccaceae</taxon>
        <taxon>Paracoccus</taxon>
    </lineage>
</organism>
<dbReference type="KEGG" id="pars:DRW48_01390"/>
<dbReference type="GO" id="GO:0016811">
    <property type="term" value="F:hydrolase activity, acting on carbon-nitrogen (but not peptide) bonds, in linear amides"/>
    <property type="evidence" value="ECO:0007669"/>
    <property type="project" value="InterPro"/>
</dbReference>
<dbReference type="Gene3D" id="3.60.110.10">
    <property type="entry name" value="Carbon-nitrogen hydrolase"/>
    <property type="match status" value="1"/>
</dbReference>
<keyword evidence="5" id="KW-1185">Reference proteome</keyword>
<dbReference type="InterPro" id="IPR036526">
    <property type="entry name" value="C-N_Hydrolase_sf"/>
</dbReference>
<dbReference type="Proteomes" id="UP000252023">
    <property type="component" value="Chromosome"/>
</dbReference>
<gene>
    <name evidence="4" type="ORF">DRW48_01390</name>
</gene>
<reference evidence="5" key="1">
    <citation type="submission" date="2018-07" db="EMBL/GenBank/DDBJ databases">
        <title>Genome sequencing of Paracoccus sp. SC2-6.</title>
        <authorList>
            <person name="Heo J."/>
            <person name="Kim S.-J."/>
            <person name="Kwon S.-W."/>
        </authorList>
    </citation>
    <scope>NUCLEOTIDE SEQUENCE [LARGE SCALE GENOMIC DNA]</scope>
    <source>
        <strain evidence="5">SC2-6</strain>
    </source>
</reference>
<proteinExistence type="inferred from homology"/>
<dbReference type="AlphaFoldDB" id="A0A344PGM7"/>
<dbReference type="PANTHER" id="PTHR23088">
    <property type="entry name" value="NITRILASE-RELATED"/>
    <property type="match status" value="1"/>
</dbReference>
<dbReference type="Pfam" id="PF00795">
    <property type="entry name" value="CN_hydrolase"/>
    <property type="match status" value="1"/>
</dbReference>
<dbReference type="RefSeq" id="WP_114074852.1">
    <property type="nucleotide sequence ID" value="NZ_CP030918.1"/>
</dbReference>
<evidence type="ECO:0000256" key="1">
    <source>
        <dbReference type="ARBA" id="ARBA00010613"/>
    </source>
</evidence>
<dbReference type="OrthoDB" id="9811121at2"/>
<accession>A0A344PGM7</accession>
<dbReference type="CDD" id="cd07572">
    <property type="entry name" value="nit"/>
    <property type="match status" value="1"/>
</dbReference>
<dbReference type="PROSITE" id="PS50263">
    <property type="entry name" value="CN_HYDROLASE"/>
    <property type="match status" value="1"/>
</dbReference>
<sequence>MRAGLVQLCGGDDPAANLGPTQALIADAAGAGAQLVLTPECTNIVSADRAHQQAVLRREGDDPTLAALRAQAAQAGIWLLVGSLLLKAEDAGEARLVNRSLLIAPDGRVAARYDKIHMFDAEVATGETYRESAAVRPGDRAVLATADLPGGPLPLGLTICYDLRFPYLYRRLAQAGAMALTVPSAFTVPTGSAHWHVLLRARAIETGCFVLAPAQCGTHAVNTPSERPPRQSYGHSLAVSPWGEILGDGGSDPGLVLVDLDPAQVAEARRRVASVLRDSAVMGP</sequence>
<evidence type="ECO:0000259" key="3">
    <source>
        <dbReference type="PROSITE" id="PS50263"/>
    </source>
</evidence>
<dbReference type="PANTHER" id="PTHR23088:SF27">
    <property type="entry name" value="DEAMINATED GLUTATHIONE AMIDASE"/>
    <property type="match status" value="1"/>
</dbReference>
<dbReference type="SUPFAM" id="SSF56317">
    <property type="entry name" value="Carbon-nitrogen hydrolase"/>
    <property type="match status" value="1"/>
</dbReference>
<keyword evidence="2 4" id="KW-0378">Hydrolase</keyword>
<dbReference type="InterPro" id="IPR003010">
    <property type="entry name" value="C-N_Hydrolase"/>
</dbReference>
<dbReference type="PROSITE" id="PS01227">
    <property type="entry name" value="UPF0012"/>
    <property type="match status" value="1"/>
</dbReference>
<dbReference type="InterPro" id="IPR045254">
    <property type="entry name" value="Nit1/2_C-N_Hydrolase"/>
</dbReference>
<name>A0A344PGM7_9RHOB</name>
<evidence type="ECO:0000256" key="2">
    <source>
        <dbReference type="ARBA" id="ARBA00022801"/>
    </source>
</evidence>
<dbReference type="EMBL" id="CP030918">
    <property type="protein sequence ID" value="AXC48532.1"/>
    <property type="molecule type" value="Genomic_DNA"/>
</dbReference>
<dbReference type="InterPro" id="IPR001110">
    <property type="entry name" value="UPF0012_CS"/>
</dbReference>
<comment type="similarity">
    <text evidence="1">Belongs to the carbon-nitrogen hydrolase superfamily. NIT1/NIT2 family.</text>
</comment>
<evidence type="ECO:0000313" key="4">
    <source>
        <dbReference type="EMBL" id="AXC48532.1"/>
    </source>
</evidence>
<feature type="domain" description="CN hydrolase" evidence="3">
    <location>
        <begin position="1"/>
        <end position="262"/>
    </location>
</feature>